<comment type="caution">
    <text evidence="2">The sequence shown here is derived from an EMBL/GenBank/DDBJ whole genome shotgun (WGS) entry which is preliminary data.</text>
</comment>
<evidence type="ECO:0000256" key="1">
    <source>
        <dbReference type="SAM" id="Phobius"/>
    </source>
</evidence>
<dbReference type="Proteomes" id="UP001230220">
    <property type="component" value="Unassembled WGS sequence"/>
</dbReference>
<accession>A0ABU0E2C6</accession>
<keyword evidence="1" id="KW-0812">Transmembrane</keyword>
<keyword evidence="1" id="KW-0472">Membrane</keyword>
<feature type="transmembrane region" description="Helical" evidence="1">
    <location>
        <begin position="71"/>
        <end position="89"/>
    </location>
</feature>
<keyword evidence="3" id="KW-1185">Reference proteome</keyword>
<dbReference type="RefSeq" id="WP_307407413.1">
    <property type="nucleotide sequence ID" value="NZ_JAUSUR010000003.1"/>
</dbReference>
<dbReference type="EMBL" id="JAUSUR010000003">
    <property type="protein sequence ID" value="MDQ0361033.1"/>
    <property type="molecule type" value="Genomic_DNA"/>
</dbReference>
<feature type="transmembrane region" description="Helical" evidence="1">
    <location>
        <begin position="20"/>
        <end position="39"/>
    </location>
</feature>
<protein>
    <recommendedName>
        <fullName evidence="4">DUF4345 domain-containing protein</fullName>
    </recommendedName>
</protein>
<feature type="transmembrane region" description="Helical" evidence="1">
    <location>
        <begin position="45"/>
        <end position="64"/>
    </location>
</feature>
<organism evidence="2 3">
    <name type="scientific">Breznakia pachnodae</name>
    <dbReference type="NCBI Taxonomy" id="265178"/>
    <lineage>
        <taxon>Bacteria</taxon>
        <taxon>Bacillati</taxon>
        <taxon>Bacillota</taxon>
        <taxon>Erysipelotrichia</taxon>
        <taxon>Erysipelotrichales</taxon>
        <taxon>Erysipelotrichaceae</taxon>
        <taxon>Breznakia</taxon>
    </lineage>
</organism>
<gene>
    <name evidence="2" type="ORF">J2S15_001780</name>
</gene>
<name>A0ABU0E2C6_9FIRM</name>
<reference evidence="2 3" key="1">
    <citation type="submission" date="2023-07" db="EMBL/GenBank/DDBJ databases">
        <title>Genomic Encyclopedia of Type Strains, Phase IV (KMG-IV): sequencing the most valuable type-strain genomes for metagenomic binning, comparative biology and taxonomic classification.</title>
        <authorList>
            <person name="Goeker M."/>
        </authorList>
    </citation>
    <scope>NUCLEOTIDE SEQUENCE [LARGE SCALE GENOMIC DNA]</scope>
    <source>
        <strain evidence="2 3">DSM 16784</strain>
    </source>
</reference>
<proteinExistence type="predicted"/>
<keyword evidence="1" id="KW-1133">Transmembrane helix</keyword>
<evidence type="ECO:0000313" key="2">
    <source>
        <dbReference type="EMBL" id="MDQ0361033.1"/>
    </source>
</evidence>
<feature type="transmembrane region" description="Helical" evidence="1">
    <location>
        <begin position="101"/>
        <end position="121"/>
    </location>
</feature>
<evidence type="ECO:0000313" key="3">
    <source>
        <dbReference type="Proteomes" id="UP001230220"/>
    </source>
</evidence>
<evidence type="ECO:0008006" key="4">
    <source>
        <dbReference type="Google" id="ProtNLM"/>
    </source>
</evidence>
<sequence>MENTNTFNLEKAISKRNKVAIAFVCLQLVGVFGLASYASSLGLSLDSSTFFGLVINWIFIGCICSGRRWAAVTMLVFWVIGFLQAFQMFDYLGYDSSADMLIGFSFIVSILEGALLIYLVANAEIGYSFDEAKRERLESKLSEMNQNQ</sequence>